<dbReference type="GeneID" id="78485619"/>
<evidence type="ECO:0000256" key="7">
    <source>
        <dbReference type="ARBA" id="ARBA00023609"/>
    </source>
</evidence>
<feature type="domain" description="Surface lipoprotein assembly modifier C-terminal" evidence="9">
    <location>
        <begin position="199"/>
        <end position="490"/>
    </location>
</feature>
<evidence type="ECO:0000256" key="1">
    <source>
        <dbReference type="ARBA" id="ARBA00004571"/>
    </source>
</evidence>
<reference evidence="13 14" key="1">
    <citation type="submission" date="2020-05" db="EMBL/GenBank/DDBJ databases">
        <title>Draft Genome Sequences of Sphingomonas sp. Isolated from the International Space Station.</title>
        <authorList>
            <person name="Bijlani S."/>
            <person name="Singh N.K."/>
            <person name="Mason C.E."/>
            <person name="Wang C.C."/>
            <person name="Venkateswaran K."/>
        </authorList>
    </citation>
    <scope>NUCLEOTIDE SEQUENCE [LARGE SCALE GENOMIC DNA]</scope>
    <source>
        <strain evidence="11 14">IIF7SW-B5</strain>
        <strain evidence="12">ISS-IIF7SWP</strain>
    </source>
</reference>
<dbReference type="SUPFAM" id="SSF48452">
    <property type="entry name" value="TPR-like"/>
    <property type="match status" value="1"/>
</dbReference>
<evidence type="ECO:0000256" key="4">
    <source>
        <dbReference type="ARBA" id="ARBA00022729"/>
    </source>
</evidence>
<dbReference type="InterPro" id="IPR011990">
    <property type="entry name" value="TPR-like_helical_dom_sf"/>
</dbReference>
<dbReference type="EMBL" id="JABEOV010000018">
    <property type="protein sequence ID" value="NNG54409.1"/>
    <property type="molecule type" value="Genomic_DNA"/>
</dbReference>
<feature type="signal peptide" evidence="8">
    <location>
        <begin position="1"/>
        <end position="18"/>
    </location>
</feature>
<evidence type="ECO:0000313" key="11">
    <source>
        <dbReference type="EMBL" id="NNG54409.1"/>
    </source>
</evidence>
<dbReference type="Proteomes" id="UP000557656">
    <property type="component" value="Unassembled WGS sequence"/>
</dbReference>
<organism evidence="12 13">
    <name type="scientific">Sphingomonas sanguinis</name>
    <dbReference type="NCBI Taxonomy" id="33051"/>
    <lineage>
        <taxon>Bacteria</taxon>
        <taxon>Pseudomonadati</taxon>
        <taxon>Pseudomonadota</taxon>
        <taxon>Alphaproteobacteria</taxon>
        <taxon>Sphingomonadales</taxon>
        <taxon>Sphingomonadaceae</taxon>
        <taxon>Sphingomonas</taxon>
    </lineage>
</organism>
<dbReference type="RefSeq" id="WP_061779561.1">
    <property type="nucleotide sequence ID" value="NZ_JABEOV010000018.1"/>
</dbReference>
<dbReference type="Gene3D" id="1.25.40.10">
    <property type="entry name" value="Tetratricopeptide repeat domain"/>
    <property type="match status" value="1"/>
</dbReference>
<keyword evidence="6" id="KW-0998">Cell outer membrane</keyword>
<keyword evidence="2" id="KW-1134">Transmembrane beta strand</keyword>
<feature type="chain" id="PRO_5031492383" evidence="8">
    <location>
        <begin position="19"/>
        <end position="490"/>
    </location>
</feature>
<dbReference type="EMBL" id="JABYQV010000007">
    <property type="protein sequence ID" value="NVP31515.1"/>
    <property type="molecule type" value="Genomic_DNA"/>
</dbReference>
<comment type="caution">
    <text evidence="12">The sequence shown here is derived from an EMBL/GenBank/DDBJ whole genome shotgun (WGS) entry which is preliminary data.</text>
</comment>
<dbReference type="InterPro" id="IPR057556">
    <property type="entry name" value="TPR_Slam"/>
</dbReference>
<evidence type="ECO:0000256" key="5">
    <source>
        <dbReference type="ARBA" id="ARBA00023136"/>
    </source>
</evidence>
<evidence type="ECO:0000313" key="14">
    <source>
        <dbReference type="Proteomes" id="UP000557656"/>
    </source>
</evidence>
<accession>A0A7Y7URM2</accession>
<comment type="subcellular location">
    <subcellularLocation>
        <location evidence="1">Cell outer membrane</location>
        <topology evidence="1">Multi-pass membrane protein</topology>
    </subcellularLocation>
</comment>
<evidence type="ECO:0000259" key="10">
    <source>
        <dbReference type="Pfam" id="PF24575"/>
    </source>
</evidence>
<name>A0A7Y7URM2_9SPHN</name>
<dbReference type="AlphaFoldDB" id="A0A7Y7URM2"/>
<proteinExistence type="inferred from homology"/>
<dbReference type="Proteomes" id="UP000531581">
    <property type="component" value="Unassembled WGS sequence"/>
</dbReference>
<keyword evidence="5" id="KW-0472">Membrane</keyword>
<gene>
    <name evidence="11" type="ORF">HKX05_13700</name>
    <name evidence="12" type="ORF">HLV41_10715</name>
</gene>
<keyword evidence="14" id="KW-1185">Reference proteome</keyword>
<evidence type="ECO:0000256" key="6">
    <source>
        <dbReference type="ARBA" id="ARBA00023237"/>
    </source>
</evidence>
<comment type="similarity">
    <text evidence="7">Belongs to the Slam family.</text>
</comment>
<dbReference type="InterPro" id="IPR007655">
    <property type="entry name" value="Slam_C"/>
</dbReference>
<evidence type="ECO:0000313" key="13">
    <source>
        <dbReference type="Proteomes" id="UP000531581"/>
    </source>
</evidence>
<evidence type="ECO:0000313" key="12">
    <source>
        <dbReference type="EMBL" id="NVP31515.1"/>
    </source>
</evidence>
<keyword evidence="4 8" id="KW-0732">Signal</keyword>
<evidence type="ECO:0000259" key="9">
    <source>
        <dbReference type="Pfam" id="PF04575"/>
    </source>
</evidence>
<dbReference type="Pfam" id="PF04575">
    <property type="entry name" value="SlipAM"/>
    <property type="match status" value="1"/>
</dbReference>
<keyword evidence="3" id="KW-0812">Transmembrane</keyword>
<evidence type="ECO:0000256" key="3">
    <source>
        <dbReference type="ARBA" id="ARBA00022692"/>
    </source>
</evidence>
<sequence>MRHAVSLYLLTLATLWLAVPASGQSARSEDNRLRLDPGIDRRTTPQEREAIEGAKPSDRITIDGQVYSVGHNPDDLGRALYLSVARKNWADVRRFLPPYLALARHDPMLVAWARGGLARSDGRMGEAERQYRALLAIQPDFLPGRLELGRVLFENRKDREARHRFRAIRDQLAGQGEHAAGVRRTVDTFLAALDRRGGWQGMIAAGPGYSSNLNQTSASQTCLLVGVDGTCLIDRTLPPAIASVGLNVEGSISRRIALKGQGGLLARAFVYGDLWPGHGAFDQATLTAQIGYDHQTARRSLTLSPTIDLASLGDRLLYTAPGLRVEAMVTPSPDTALRLEVARRVFDYRRSFDDLDGALTEASLTGWWSRPRGWTLFAGIEAGDKQAGARANAYRHVGARLGGVHGFADWAELTLIGSVRQRDYGAYSELLEAVRHDREANLTAVLRLPKLRLAGLTPNILFQHNRVKSNVDWLYSFHRTAASIRLEHAF</sequence>
<evidence type="ECO:0000256" key="2">
    <source>
        <dbReference type="ARBA" id="ARBA00022452"/>
    </source>
</evidence>
<dbReference type="Pfam" id="PF24575">
    <property type="entry name" value="TPR_Slam"/>
    <property type="match status" value="1"/>
</dbReference>
<protein>
    <submittedName>
        <fullName evidence="12">DUF560 domain-containing protein</fullName>
    </submittedName>
</protein>
<dbReference type="GO" id="GO:0009279">
    <property type="term" value="C:cell outer membrane"/>
    <property type="evidence" value="ECO:0007669"/>
    <property type="project" value="UniProtKB-SubCell"/>
</dbReference>
<evidence type="ECO:0000256" key="8">
    <source>
        <dbReference type="SAM" id="SignalP"/>
    </source>
</evidence>
<feature type="domain" description="Surface lipoprotein assembly modifier N-terminal TPR repeats region" evidence="10">
    <location>
        <begin position="70"/>
        <end position="165"/>
    </location>
</feature>